<feature type="compositionally biased region" description="Acidic residues" evidence="1">
    <location>
        <begin position="32"/>
        <end position="41"/>
    </location>
</feature>
<feature type="compositionally biased region" description="Basic and acidic residues" evidence="1">
    <location>
        <begin position="42"/>
        <end position="52"/>
    </location>
</feature>
<accession>A0AAV7QXZ0</accession>
<evidence type="ECO:0000256" key="1">
    <source>
        <dbReference type="SAM" id="MobiDB-lite"/>
    </source>
</evidence>
<protein>
    <submittedName>
        <fullName evidence="2">Uncharacterized protein</fullName>
    </submittedName>
</protein>
<proteinExistence type="predicted"/>
<dbReference type="AlphaFoldDB" id="A0AAV7QXZ0"/>
<name>A0AAV7QXZ0_PLEWA</name>
<reference evidence="2" key="1">
    <citation type="journal article" date="2022" name="bioRxiv">
        <title>Sequencing and chromosome-scale assembly of the giantPleurodeles waltlgenome.</title>
        <authorList>
            <person name="Brown T."/>
            <person name="Elewa A."/>
            <person name="Iarovenko S."/>
            <person name="Subramanian E."/>
            <person name="Araus A.J."/>
            <person name="Petzold A."/>
            <person name="Susuki M."/>
            <person name="Suzuki K.-i.T."/>
            <person name="Hayashi T."/>
            <person name="Toyoda A."/>
            <person name="Oliveira C."/>
            <person name="Osipova E."/>
            <person name="Leigh N.D."/>
            <person name="Simon A."/>
            <person name="Yun M.H."/>
        </authorList>
    </citation>
    <scope>NUCLEOTIDE SEQUENCE</scope>
    <source>
        <strain evidence="2">20211129_DDA</strain>
        <tissue evidence="2">Liver</tissue>
    </source>
</reference>
<sequence>MHTRCPGLGEVAYLVFDSAVAADGPHVLECPPDQDDEEPPEEGDHGRGEEGPPHALALAVTGHLHVHRDDQGIHLVGHEEGGRVRAQVVVVYVVVVTHGQGAANPYRSVALCHG</sequence>
<dbReference type="EMBL" id="JANPWB010000010">
    <property type="protein sequence ID" value="KAJ1144352.1"/>
    <property type="molecule type" value="Genomic_DNA"/>
</dbReference>
<dbReference type="Proteomes" id="UP001066276">
    <property type="component" value="Chromosome 6"/>
</dbReference>
<gene>
    <name evidence="2" type="ORF">NDU88_010651</name>
</gene>
<evidence type="ECO:0000313" key="3">
    <source>
        <dbReference type="Proteomes" id="UP001066276"/>
    </source>
</evidence>
<evidence type="ECO:0000313" key="2">
    <source>
        <dbReference type="EMBL" id="KAJ1144352.1"/>
    </source>
</evidence>
<keyword evidence="3" id="KW-1185">Reference proteome</keyword>
<feature type="region of interest" description="Disordered" evidence="1">
    <location>
        <begin position="25"/>
        <end position="53"/>
    </location>
</feature>
<organism evidence="2 3">
    <name type="scientific">Pleurodeles waltl</name>
    <name type="common">Iberian ribbed newt</name>
    <dbReference type="NCBI Taxonomy" id="8319"/>
    <lineage>
        <taxon>Eukaryota</taxon>
        <taxon>Metazoa</taxon>
        <taxon>Chordata</taxon>
        <taxon>Craniata</taxon>
        <taxon>Vertebrata</taxon>
        <taxon>Euteleostomi</taxon>
        <taxon>Amphibia</taxon>
        <taxon>Batrachia</taxon>
        <taxon>Caudata</taxon>
        <taxon>Salamandroidea</taxon>
        <taxon>Salamandridae</taxon>
        <taxon>Pleurodelinae</taxon>
        <taxon>Pleurodeles</taxon>
    </lineage>
</organism>
<comment type="caution">
    <text evidence="2">The sequence shown here is derived from an EMBL/GenBank/DDBJ whole genome shotgun (WGS) entry which is preliminary data.</text>
</comment>